<proteinExistence type="inferred from homology"/>
<dbReference type="RefSeq" id="WP_114365814.1">
    <property type="nucleotide sequence ID" value="NZ_DAIMVT010000001.1"/>
</dbReference>
<dbReference type="EMBL" id="QPJS01000001">
    <property type="protein sequence ID" value="RCX05480.1"/>
    <property type="molecule type" value="Genomic_DNA"/>
</dbReference>
<gene>
    <name evidence="3" type="ORF">DES35_101767</name>
</gene>
<comment type="caution">
    <text evidence="3">The sequence shown here is derived from an EMBL/GenBank/DDBJ whole genome shotgun (WGS) entry which is preliminary data.</text>
</comment>
<comment type="similarity">
    <text evidence="1 2">Belongs to the UPF0235 family.</text>
</comment>
<organism evidence="3 4">
    <name type="scientific">Schleiferia thermophila</name>
    <dbReference type="NCBI Taxonomy" id="884107"/>
    <lineage>
        <taxon>Bacteria</taxon>
        <taxon>Pseudomonadati</taxon>
        <taxon>Bacteroidota</taxon>
        <taxon>Flavobacteriia</taxon>
        <taxon>Flavobacteriales</taxon>
        <taxon>Schleiferiaceae</taxon>
        <taxon>Schleiferia</taxon>
    </lineage>
</organism>
<dbReference type="PANTHER" id="PTHR13420:SF7">
    <property type="entry name" value="UPF0235 PROTEIN C15ORF40"/>
    <property type="match status" value="1"/>
</dbReference>
<protein>
    <recommendedName>
        <fullName evidence="2">UPF0235 protein DES35_101767</fullName>
    </recommendedName>
</protein>
<dbReference type="SUPFAM" id="SSF69786">
    <property type="entry name" value="YggU-like"/>
    <property type="match status" value="1"/>
</dbReference>
<accession>A0A369A7Y3</accession>
<evidence type="ECO:0000313" key="3">
    <source>
        <dbReference type="EMBL" id="RCX05480.1"/>
    </source>
</evidence>
<dbReference type="Gene3D" id="3.30.1200.10">
    <property type="entry name" value="YggU-like"/>
    <property type="match status" value="1"/>
</dbReference>
<dbReference type="Proteomes" id="UP000253517">
    <property type="component" value="Unassembled WGS sequence"/>
</dbReference>
<dbReference type="NCBIfam" id="TIGR00251">
    <property type="entry name" value="DUF167 family protein"/>
    <property type="match status" value="1"/>
</dbReference>
<dbReference type="HAMAP" id="MF_00634">
    <property type="entry name" value="UPF0235"/>
    <property type="match status" value="1"/>
</dbReference>
<evidence type="ECO:0000256" key="2">
    <source>
        <dbReference type="HAMAP-Rule" id="MF_00634"/>
    </source>
</evidence>
<dbReference type="Pfam" id="PF02594">
    <property type="entry name" value="DUF167"/>
    <property type="match status" value="1"/>
</dbReference>
<dbReference type="InterPro" id="IPR036591">
    <property type="entry name" value="YggU-like_sf"/>
</dbReference>
<dbReference type="AlphaFoldDB" id="A0A369A7Y3"/>
<evidence type="ECO:0000313" key="4">
    <source>
        <dbReference type="Proteomes" id="UP000253517"/>
    </source>
</evidence>
<sequence length="99" mass="11654">MIWINDAIIMTVKIEAKPNSRKNIIEVVDDFTLKVRIASPPVEGRANKVLIEYLSEIFEISKSKIHLIKGQSSKIKWIKIDLEEDEYRTKIEKIRNHHR</sequence>
<dbReference type="GO" id="GO:0005737">
    <property type="term" value="C:cytoplasm"/>
    <property type="evidence" value="ECO:0007669"/>
    <property type="project" value="TreeGrafter"/>
</dbReference>
<dbReference type="InterPro" id="IPR003746">
    <property type="entry name" value="DUF167"/>
</dbReference>
<name>A0A369A7Y3_9FLAO</name>
<dbReference type="SMART" id="SM01152">
    <property type="entry name" value="DUF167"/>
    <property type="match status" value="1"/>
</dbReference>
<keyword evidence="4" id="KW-1185">Reference proteome</keyword>
<evidence type="ECO:0000256" key="1">
    <source>
        <dbReference type="ARBA" id="ARBA00010364"/>
    </source>
</evidence>
<reference evidence="3 4" key="1">
    <citation type="submission" date="2018-07" db="EMBL/GenBank/DDBJ databases">
        <title>Genomic Encyclopedia of Type Strains, Phase IV (KMG-IV): sequencing the most valuable type-strain genomes for metagenomic binning, comparative biology and taxonomic classification.</title>
        <authorList>
            <person name="Goeker M."/>
        </authorList>
    </citation>
    <scope>NUCLEOTIDE SEQUENCE [LARGE SCALE GENOMIC DNA]</scope>
    <source>
        <strain evidence="3 4">DSM 21410</strain>
    </source>
</reference>
<dbReference type="PANTHER" id="PTHR13420">
    <property type="entry name" value="UPF0235 PROTEIN C15ORF40"/>
    <property type="match status" value="1"/>
</dbReference>